<evidence type="ECO:0000313" key="2">
    <source>
        <dbReference type="EMBL" id="PKU44267.1"/>
    </source>
</evidence>
<sequence>MKVAHHQDFLLLGLSNVLCVVGWKEPDTICGNAFPVKEAYFPVKEVPRKPCGILVAFACRQKALEKACFLAGEKSSLGFKQPLTIPSIWDVVTWVPSGDRAFSAVSKEMQSNSLRSGRRSAFWIMNLVSFGKTDLRVKVLTFTEVGGCTIKGNDSFVISTNENRIQLFITHLPPDNPTDPERI</sequence>
<dbReference type="AlphaFoldDB" id="A0A2I0UDY7"/>
<proteinExistence type="predicted"/>
<evidence type="ECO:0000313" key="3">
    <source>
        <dbReference type="Proteomes" id="UP000233556"/>
    </source>
</evidence>
<name>A0A2I0UDY7_LIMLA</name>
<organism evidence="2 3">
    <name type="scientific">Limosa lapponica baueri</name>
    <dbReference type="NCBI Taxonomy" id="1758121"/>
    <lineage>
        <taxon>Eukaryota</taxon>
        <taxon>Metazoa</taxon>
        <taxon>Chordata</taxon>
        <taxon>Craniata</taxon>
        <taxon>Vertebrata</taxon>
        <taxon>Euteleostomi</taxon>
        <taxon>Archelosauria</taxon>
        <taxon>Archosauria</taxon>
        <taxon>Dinosauria</taxon>
        <taxon>Saurischia</taxon>
        <taxon>Theropoda</taxon>
        <taxon>Coelurosauria</taxon>
        <taxon>Aves</taxon>
        <taxon>Neognathae</taxon>
        <taxon>Neoaves</taxon>
        <taxon>Charadriiformes</taxon>
        <taxon>Scolopacidae</taxon>
        <taxon>Limosa</taxon>
    </lineage>
</organism>
<reference evidence="3" key="1">
    <citation type="submission" date="2017-11" db="EMBL/GenBank/DDBJ databases">
        <authorList>
            <person name="Lima N.C."/>
            <person name="Parody-Merino A.M."/>
            <person name="Battley P.F."/>
            <person name="Fidler A.E."/>
            <person name="Prosdocimi F."/>
        </authorList>
    </citation>
    <scope>NUCLEOTIDE SEQUENCE [LARGE SCALE GENOMIC DNA]</scope>
</reference>
<keyword evidence="3" id="KW-1185">Reference proteome</keyword>
<feature type="chain" id="PRO_5014140373" evidence="1">
    <location>
        <begin position="20"/>
        <end position="183"/>
    </location>
</feature>
<keyword evidence="1" id="KW-0732">Signal</keyword>
<protein>
    <submittedName>
        <fullName evidence="2">Uncharacterized protein</fullName>
    </submittedName>
</protein>
<dbReference type="Proteomes" id="UP000233556">
    <property type="component" value="Unassembled WGS sequence"/>
</dbReference>
<reference evidence="3" key="2">
    <citation type="submission" date="2017-12" db="EMBL/GenBank/DDBJ databases">
        <title>Genome sequence of the Bar-tailed Godwit (Limosa lapponica baueri).</title>
        <authorList>
            <person name="Lima N.C.B."/>
            <person name="Parody-Merino A.M."/>
            <person name="Battley P.F."/>
            <person name="Fidler A.E."/>
            <person name="Prosdocimi F."/>
        </authorList>
    </citation>
    <scope>NUCLEOTIDE SEQUENCE [LARGE SCALE GENOMIC DNA]</scope>
</reference>
<feature type="signal peptide" evidence="1">
    <location>
        <begin position="1"/>
        <end position="19"/>
    </location>
</feature>
<accession>A0A2I0UDY7</accession>
<gene>
    <name evidence="2" type="ORF">llap_5427</name>
</gene>
<evidence type="ECO:0000256" key="1">
    <source>
        <dbReference type="SAM" id="SignalP"/>
    </source>
</evidence>
<dbReference type="EMBL" id="KZ505838">
    <property type="protein sequence ID" value="PKU44267.1"/>
    <property type="molecule type" value="Genomic_DNA"/>
</dbReference>